<gene>
    <name evidence="1" type="ORF">GCM10009839_12380</name>
</gene>
<comment type="caution">
    <text evidence="1">The sequence shown here is derived from an EMBL/GenBank/DDBJ whole genome shotgun (WGS) entry which is preliminary data.</text>
</comment>
<evidence type="ECO:0000313" key="2">
    <source>
        <dbReference type="Proteomes" id="UP001500751"/>
    </source>
</evidence>
<accession>A0ABP5F5T5</accession>
<sequence length="229" mass="26004">MAEDGTVEEVRELLPLPERPQGGKGVLRRNLRELIRLLGIEVPPESETGKWSHVAGHALREAFIRRSGGLSEDFFEPLIGAAVYEPDPSFNRWFVEPAINAFGRRRVRVELLTFLRTGTDRERAGSARAWYWTGLPLRHQKLRAGTLAEEMDDGADEALDVVTAWREASLREFVGNENLDVRRCILPGLRLDPESYPPEVRALVDTAVAIARSHPDEYIRHRVEIQVHQ</sequence>
<organism evidence="1 2">
    <name type="scientific">Catenulispora yoronensis</name>
    <dbReference type="NCBI Taxonomy" id="450799"/>
    <lineage>
        <taxon>Bacteria</taxon>
        <taxon>Bacillati</taxon>
        <taxon>Actinomycetota</taxon>
        <taxon>Actinomycetes</taxon>
        <taxon>Catenulisporales</taxon>
        <taxon>Catenulisporaceae</taxon>
        <taxon>Catenulispora</taxon>
    </lineage>
</organism>
<reference evidence="2" key="1">
    <citation type="journal article" date="2019" name="Int. J. Syst. Evol. Microbiol.">
        <title>The Global Catalogue of Microorganisms (GCM) 10K type strain sequencing project: providing services to taxonomists for standard genome sequencing and annotation.</title>
        <authorList>
            <consortium name="The Broad Institute Genomics Platform"/>
            <consortium name="The Broad Institute Genome Sequencing Center for Infectious Disease"/>
            <person name="Wu L."/>
            <person name="Ma J."/>
        </authorList>
    </citation>
    <scope>NUCLEOTIDE SEQUENCE [LARGE SCALE GENOMIC DNA]</scope>
    <source>
        <strain evidence="2">JCM 16014</strain>
    </source>
</reference>
<proteinExistence type="predicted"/>
<name>A0ABP5F5T5_9ACTN</name>
<keyword evidence="2" id="KW-1185">Reference proteome</keyword>
<protein>
    <submittedName>
        <fullName evidence="1">Uncharacterized protein</fullName>
    </submittedName>
</protein>
<dbReference type="EMBL" id="BAAAQN010000005">
    <property type="protein sequence ID" value="GAA2017911.1"/>
    <property type="molecule type" value="Genomic_DNA"/>
</dbReference>
<evidence type="ECO:0000313" key="1">
    <source>
        <dbReference type="EMBL" id="GAA2017911.1"/>
    </source>
</evidence>
<dbReference type="Proteomes" id="UP001500751">
    <property type="component" value="Unassembled WGS sequence"/>
</dbReference>